<sequence length="163" mass="17468">MEHGLVVVEDTDRHATLLREAAQYTRGGDAKLTVLAFATGEEIGPGVRKIESIGEIEGVSEDDGEDVIIKAAEAELESFVRETLGETDIDYSVGVDILSEGYGMATLNAADEYDCDHVFIAGRRRSPTGKAIFGDWVQRVLLNFDGLVTVSLDEDGGTAETGS</sequence>
<accession>A0A4P8WK99</accession>
<dbReference type="Proteomes" id="UP000302218">
    <property type="component" value="Chromosome"/>
</dbReference>
<name>A0A4P8WK99_9EURY</name>
<dbReference type="RefSeq" id="WP_138244831.1">
    <property type="nucleotide sequence ID" value="NZ_CP040330.1"/>
</dbReference>
<dbReference type="GeneID" id="40265248"/>
<organism evidence="2 3">
    <name type="scientific">Natrinema versiforme</name>
    <dbReference type="NCBI Taxonomy" id="88724"/>
    <lineage>
        <taxon>Archaea</taxon>
        <taxon>Methanobacteriati</taxon>
        <taxon>Methanobacteriota</taxon>
        <taxon>Stenosarchaea group</taxon>
        <taxon>Halobacteria</taxon>
        <taxon>Halobacteriales</taxon>
        <taxon>Natrialbaceae</taxon>
        <taxon>Natrinema</taxon>
    </lineage>
</organism>
<evidence type="ECO:0000313" key="2">
    <source>
        <dbReference type="EMBL" id="QCS42341.1"/>
    </source>
</evidence>
<evidence type="ECO:0000259" key="1">
    <source>
        <dbReference type="Pfam" id="PF00582"/>
    </source>
</evidence>
<dbReference type="KEGG" id="nvr:FEJ81_08205"/>
<dbReference type="Gene3D" id="3.40.50.620">
    <property type="entry name" value="HUPs"/>
    <property type="match status" value="1"/>
</dbReference>
<dbReference type="InterPro" id="IPR014729">
    <property type="entry name" value="Rossmann-like_a/b/a_fold"/>
</dbReference>
<dbReference type="Pfam" id="PF00582">
    <property type="entry name" value="Usp"/>
    <property type="match status" value="1"/>
</dbReference>
<evidence type="ECO:0000313" key="3">
    <source>
        <dbReference type="Proteomes" id="UP000302218"/>
    </source>
</evidence>
<dbReference type="EMBL" id="CP040330">
    <property type="protein sequence ID" value="QCS42341.1"/>
    <property type="molecule type" value="Genomic_DNA"/>
</dbReference>
<dbReference type="InterPro" id="IPR006016">
    <property type="entry name" value="UspA"/>
</dbReference>
<feature type="domain" description="UspA" evidence="1">
    <location>
        <begin position="5"/>
        <end position="145"/>
    </location>
</feature>
<dbReference type="AlphaFoldDB" id="A0A4P8WK99"/>
<dbReference type="OrthoDB" id="342236at2157"/>
<proteinExistence type="predicted"/>
<reference evidence="3" key="1">
    <citation type="submission" date="2019-05" db="EMBL/GenBank/DDBJ databases">
        <title>Genome sequence and methylation pattern of the halophilic Archaeon Natrinema versiforme BOL5-4.</title>
        <authorList>
            <person name="DasSarma P."/>
            <person name="Anton B.P."/>
            <person name="DasSarma S.L."/>
            <person name="Martinez F.L."/>
            <person name="Guzman D."/>
            <person name="Roberts R.J."/>
            <person name="DasSarma S."/>
        </authorList>
    </citation>
    <scope>NUCLEOTIDE SEQUENCE [LARGE SCALE GENOMIC DNA]</scope>
    <source>
        <strain evidence="3">BOL5-4</strain>
    </source>
</reference>
<protein>
    <submittedName>
        <fullName evidence="2">Universal stress protein</fullName>
    </submittedName>
</protein>
<dbReference type="SUPFAM" id="SSF52402">
    <property type="entry name" value="Adenine nucleotide alpha hydrolases-like"/>
    <property type="match status" value="1"/>
</dbReference>
<gene>
    <name evidence="2" type="ORF">FEJ81_08205</name>
</gene>